<dbReference type="EMBL" id="VLLL01000005">
    <property type="protein sequence ID" value="TWJ15540.1"/>
    <property type="molecule type" value="Genomic_DNA"/>
</dbReference>
<dbReference type="Pfam" id="PF02687">
    <property type="entry name" value="FtsX"/>
    <property type="match status" value="1"/>
</dbReference>
<feature type="transmembrane region" description="Helical" evidence="7">
    <location>
        <begin position="330"/>
        <end position="352"/>
    </location>
</feature>
<evidence type="ECO:0000256" key="5">
    <source>
        <dbReference type="ARBA" id="ARBA00023136"/>
    </source>
</evidence>
<dbReference type="PANTHER" id="PTHR30572">
    <property type="entry name" value="MEMBRANE COMPONENT OF TRANSPORTER-RELATED"/>
    <property type="match status" value="1"/>
</dbReference>
<comment type="caution">
    <text evidence="10">The sequence shown here is derived from an EMBL/GenBank/DDBJ whole genome shotgun (WGS) entry which is preliminary data.</text>
</comment>
<evidence type="ECO:0000259" key="9">
    <source>
        <dbReference type="Pfam" id="PF12704"/>
    </source>
</evidence>
<accession>A0A562VCE8</accession>
<evidence type="ECO:0000259" key="8">
    <source>
        <dbReference type="Pfam" id="PF02687"/>
    </source>
</evidence>
<dbReference type="Proteomes" id="UP000321617">
    <property type="component" value="Unassembled WGS sequence"/>
</dbReference>
<name>A0A562VCE8_9ACTN</name>
<keyword evidence="5 7" id="KW-0472">Membrane</keyword>
<evidence type="ECO:0000313" key="10">
    <source>
        <dbReference type="EMBL" id="TWJ15540.1"/>
    </source>
</evidence>
<dbReference type="OrthoDB" id="9780560at2"/>
<comment type="subcellular location">
    <subcellularLocation>
        <location evidence="1">Cell membrane</location>
        <topology evidence="1">Multi-pass membrane protein</topology>
    </subcellularLocation>
</comment>
<dbReference type="PANTHER" id="PTHR30572:SF4">
    <property type="entry name" value="ABC TRANSPORTER PERMEASE YTRF"/>
    <property type="match status" value="1"/>
</dbReference>
<feature type="transmembrane region" description="Helical" evidence="7">
    <location>
        <begin position="277"/>
        <end position="302"/>
    </location>
</feature>
<dbReference type="RefSeq" id="WP_147134392.1">
    <property type="nucleotide sequence ID" value="NZ_BAABIJ010000001.1"/>
</dbReference>
<evidence type="ECO:0000256" key="2">
    <source>
        <dbReference type="ARBA" id="ARBA00022475"/>
    </source>
</evidence>
<proteinExistence type="inferred from homology"/>
<dbReference type="GO" id="GO:0005886">
    <property type="term" value="C:plasma membrane"/>
    <property type="evidence" value="ECO:0007669"/>
    <property type="project" value="UniProtKB-SubCell"/>
</dbReference>
<feature type="domain" description="MacB-like periplasmic core" evidence="9">
    <location>
        <begin position="31"/>
        <end position="243"/>
    </location>
</feature>
<dbReference type="GO" id="GO:0022857">
    <property type="term" value="F:transmembrane transporter activity"/>
    <property type="evidence" value="ECO:0007669"/>
    <property type="project" value="TreeGrafter"/>
</dbReference>
<dbReference type="Pfam" id="PF12704">
    <property type="entry name" value="MacB_PCD"/>
    <property type="match status" value="1"/>
</dbReference>
<keyword evidence="11" id="KW-1185">Reference proteome</keyword>
<evidence type="ECO:0000256" key="3">
    <source>
        <dbReference type="ARBA" id="ARBA00022692"/>
    </source>
</evidence>
<feature type="transmembrane region" description="Helical" evidence="7">
    <location>
        <begin position="364"/>
        <end position="383"/>
    </location>
</feature>
<evidence type="ECO:0000313" key="11">
    <source>
        <dbReference type="Proteomes" id="UP000321617"/>
    </source>
</evidence>
<reference evidence="10 11" key="1">
    <citation type="journal article" date="2013" name="Stand. Genomic Sci.">
        <title>Genomic Encyclopedia of Type Strains, Phase I: The one thousand microbial genomes (KMG-I) project.</title>
        <authorList>
            <person name="Kyrpides N.C."/>
            <person name="Woyke T."/>
            <person name="Eisen J.A."/>
            <person name="Garrity G."/>
            <person name="Lilburn T.G."/>
            <person name="Beck B.J."/>
            <person name="Whitman W.B."/>
            <person name="Hugenholtz P."/>
            <person name="Klenk H.P."/>
        </authorList>
    </citation>
    <scope>NUCLEOTIDE SEQUENCE [LARGE SCALE GENOMIC DNA]</scope>
    <source>
        <strain evidence="10 11">DSM 45044</strain>
    </source>
</reference>
<keyword evidence="4 7" id="KW-1133">Transmembrane helix</keyword>
<dbReference type="InterPro" id="IPR025857">
    <property type="entry name" value="MacB_PCD"/>
</dbReference>
<dbReference type="InterPro" id="IPR003838">
    <property type="entry name" value="ABC3_permease_C"/>
</dbReference>
<dbReference type="InterPro" id="IPR050250">
    <property type="entry name" value="Macrolide_Exporter_MacB"/>
</dbReference>
<protein>
    <submittedName>
        <fullName evidence="10">Putative ABC transport system permease protein</fullName>
    </submittedName>
</protein>
<feature type="transmembrane region" description="Helical" evidence="7">
    <location>
        <begin position="30"/>
        <end position="52"/>
    </location>
</feature>
<evidence type="ECO:0000256" key="7">
    <source>
        <dbReference type="SAM" id="Phobius"/>
    </source>
</evidence>
<keyword evidence="2" id="KW-1003">Cell membrane</keyword>
<evidence type="ECO:0000256" key="4">
    <source>
        <dbReference type="ARBA" id="ARBA00022989"/>
    </source>
</evidence>
<keyword evidence="3 7" id="KW-0812">Transmembrane</keyword>
<evidence type="ECO:0000256" key="6">
    <source>
        <dbReference type="ARBA" id="ARBA00038076"/>
    </source>
</evidence>
<evidence type="ECO:0000256" key="1">
    <source>
        <dbReference type="ARBA" id="ARBA00004651"/>
    </source>
</evidence>
<feature type="domain" description="ABC3 transporter permease C-terminal" evidence="8">
    <location>
        <begin position="282"/>
        <end position="393"/>
    </location>
</feature>
<dbReference type="AlphaFoldDB" id="A0A562VCE8"/>
<comment type="similarity">
    <text evidence="6">Belongs to the ABC-4 integral membrane protein family.</text>
</comment>
<organism evidence="10 11">
    <name type="scientific">Stackebrandtia albiflava</name>
    <dbReference type="NCBI Taxonomy" id="406432"/>
    <lineage>
        <taxon>Bacteria</taxon>
        <taxon>Bacillati</taxon>
        <taxon>Actinomycetota</taxon>
        <taxon>Actinomycetes</taxon>
        <taxon>Glycomycetales</taxon>
        <taxon>Glycomycetaceae</taxon>
        <taxon>Stackebrandtia</taxon>
    </lineage>
</organism>
<sequence length="400" mass="41041">MAPPPSHHRLRPADVFRVGSAGLRTRPLRAFLSALGIAIGIAAMIAVVGISASGRLQLDRQLAALGTGLLTVTAGTGIDGEEIPLPVESVSMIDRIPGVDRAAAIGRLPDAKVYRTDLIPEEQSGGMSVYAAELGVAATVGAGLAEGTWLNAALAEYPAVVLGARAAERLGIAHARHEVSVLIGGEWFTVVGILRPAPLAPELDTAALVGWQAAQRHLGFDGHPTVVYTRSSDEDVTEVRELLPATANPQEPGAVLVSRPSDALAARQATDEAFTALLLGLGGVALLVGGVGVANTMVISVLERRSEVGLRRSLGATRGQIRLQFSAESVLLSLLGGVGGVLLGTAVTAAYATLQDWPVAVPPWATVGSAVATVLIGVIAGLYPAIRAARLSPTEALATT</sequence>
<gene>
    <name evidence="10" type="ORF">LX16_1251</name>
</gene>